<dbReference type="Pfam" id="PF03129">
    <property type="entry name" value="HGTP_anticodon"/>
    <property type="match status" value="1"/>
</dbReference>
<dbReference type="SUPFAM" id="SSF52954">
    <property type="entry name" value="Class II aaRS ABD-related"/>
    <property type="match status" value="1"/>
</dbReference>
<dbReference type="Gene3D" id="3.40.50.800">
    <property type="entry name" value="Anticodon-binding domain"/>
    <property type="match status" value="1"/>
</dbReference>
<dbReference type="CDD" id="cd00778">
    <property type="entry name" value="ProRS_core_arch_euk"/>
    <property type="match status" value="1"/>
</dbReference>
<dbReference type="GO" id="GO:0005737">
    <property type="term" value="C:cytoplasm"/>
    <property type="evidence" value="ECO:0007669"/>
    <property type="project" value="InterPro"/>
</dbReference>
<dbReference type="InterPro" id="IPR004499">
    <property type="entry name" value="Pro-tRNA-ligase_IIa_arc-type"/>
</dbReference>
<feature type="domain" description="Aminoacyl-transfer RNA synthetases class-II family profile" evidence="9">
    <location>
        <begin position="53"/>
        <end position="293"/>
    </location>
</feature>
<dbReference type="InterPro" id="IPR004154">
    <property type="entry name" value="Anticodon-bd"/>
</dbReference>
<dbReference type="InterPro" id="IPR045864">
    <property type="entry name" value="aa-tRNA-synth_II/BPL/LPL"/>
</dbReference>
<dbReference type="GO" id="GO:0004827">
    <property type="term" value="F:proline-tRNA ligase activity"/>
    <property type="evidence" value="ECO:0007669"/>
    <property type="project" value="UniProtKB-UniRule"/>
</dbReference>
<protein>
    <recommendedName>
        <fullName evidence="1 8">Proline--tRNA ligase</fullName>
        <ecNumber evidence="1 8">6.1.1.15</ecNumber>
    </recommendedName>
</protein>
<dbReference type="InterPro" id="IPR002316">
    <property type="entry name" value="Pro-tRNA-ligase_IIa"/>
</dbReference>
<evidence type="ECO:0000256" key="2">
    <source>
        <dbReference type="ARBA" id="ARBA00022598"/>
    </source>
</evidence>
<dbReference type="InterPro" id="IPR002314">
    <property type="entry name" value="aa-tRNA-synt_IIb"/>
</dbReference>
<dbReference type="PRINTS" id="PR01046">
    <property type="entry name" value="TRNASYNTHPRO"/>
</dbReference>
<comment type="catalytic activity">
    <reaction evidence="7">
        <text>tRNA(Pro) + L-proline + ATP = L-prolyl-tRNA(Pro) + AMP + diphosphate</text>
        <dbReference type="Rhea" id="RHEA:14305"/>
        <dbReference type="Rhea" id="RHEA-COMP:9700"/>
        <dbReference type="Rhea" id="RHEA-COMP:9702"/>
        <dbReference type="ChEBI" id="CHEBI:30616"/>
        <dbReference type="ChEBI" id="CHEBI:33019"/>
        <dbReference type="ChEBI" id="CHEBI:60039"/>
        <dbReference type="ChEBI" id="CHEBI:78442"/>
        <dbReference type="ChEBI" id="CHEBI:78532"/>
        <dbReference type="ChEBI" id="CHEBI:456215"/>
        <dbReference type="EC" id="6.1.1.15"/>
    </reaction>
</comment>
<dbReference type="NCBIfam" id="TIGR00408">
    <property type="entry name" value="proS_fam_I"/>
    <property type="match status" value="1"/>
</dbReference>
<organism evidence="10 11">
    <name type="scientific">Candidatus Marsarchaeota G2 archaeon BE_D</name>
    <dbReference type="NCBI Taxonomy" id="1978158"/>
    <lineage>
        <taxon>Archaea</taxon>
        <taxon>Candidatus Marsarchaeota</taxon>
        <taxon>Candidatus Marsarchaeota group 2</taxon>
    </lineage>
</organism>
<dbReference type="FunFam" id="3.30.930.10:FF:000037">
    <property type="entry name" value="Proline--tRNA ligase"/>
    <property type="match status" value="1"/>
</dbReference>
<feature type="non-terminal residue" evidence="10">
    <location>
        <position position="353"/>
    </location>
</feature>
<dbReference type="PANTHER" id="PTHR43382">
    <property type="entry name" value="PROLYL-TRNA SYNTHETASE"/>
    <property type="match status" value="1"/>
</dbReference>
<gene>
    <name evidence="10" type="ORF">B9Q04_18130</name>
</gene>
<dbReference type="InterPro" id="IPR033721">
    <property type="entry name" value="ProRS_core_arch_euk"/>
</dbReference>
<keyword evidence="4" id="KW-0067">ATP-binding</keyword>
<evidence type="ECO:0000259" key="9">
    <source>
        <dbReference type="PROSITE" id="PS50862"/>
    </source>
</evidence>
<keyword evidence="3" id="KW-0547">Nucleotide-binding</keyword>
<evidence type="ECO:0000256" key="4">
    <source>
        <dbReference type="ARBA" id="ARBA00022840"/>
    </source>
</evidence>
<dbReference type="Pfam" id="PF00587">
    <property type="entry name" value="tRNA-synt_2b"/>
    <property type="match status" value="1"/>
</dbReference>
<dbReference type="GO" id="GO:0017101">
    <property type="term" value="C:aminoacyl-tRNA synthetase multienzyme complex"/>
    <property type="evidence" value="ECO:0007669"/>
    <property type="project" value="TreeGrafter"/>
</dbReference>
<dbReference type="InterPro" id="IPR006195">
    <property type="entry name" value="aa-tRNA-synth_II"/>
</dbReference>
<evidence type="ECO:0000256" key="8">
    <source>
        <dbReference type="NCBIfam" id="TIGR00408"/>
    </source>
</evidence>
<evidence type="ECO:0000313" key="10">
    <source>
        <dbReference type="EMBL" id="PSO06037.1"/>
    </source>
</evidence>
<sequence length="353" mass="40134">MSNSDAKQGESASLGLTVKKSEDLSEWYQQVVLKGGFADYSPVGGCMVYMPWGYAIWERIKEYLDAELRKLGHQNAYFPLLIPESLLKLESDHFAGFMPEVAWVEHGGNEKLQERLAIRPTSETIMYYMYAKWIKSHRDLPLLLNQWNNVVRWDTKSTRLFLRTREFLWQEGHTAHATKEEAEKEVFTILGIYEKLLREALALPSIVGLKSEGEKFPGALFTATLEVLMPDGKAVQAGTSHHLGQNFAKVFDIRFLTEQQTKEYVWQTSWGVSTRLIGSLLMVHGDDKGAIIPPRVAPLQVVIVPIYYNEQDAATVTAKARSVAQRLEAAGLRVKVDDRADKTPGWKFNEWEL</sequence>
<comment type="caution">
    <text evidence="10">The sequence shown here is derived from an EMBL/GenBank/DDBJ whole genome shotgun (WGS) entry which is preliminary data.</text>
</comment>
<dbReference type="PROSITE" id="PS50862">
    <property type="entry name" value="AA_TRNA_LIGASE_II"/>
    <property type="match status" value="1"/>
</dbReference>
<dbReference type="GO" id="GO:0006433">
    <property type="term" value="P:prolyl-tRNA aminoacylation"/>
    <property type="evidence" value="ECO:0007669"/>
    <property type="project" value="UniProtKB-UniRule"/>
</dbReference>
<dbReference type="GO" id="GO:0005524">
    <property type="term" value="F:ATP binding"/>
    <property type="evidence" value="ECO:0007669"/>
    <property type="project" value="UniProtKB-KW"/>
</dbReference>
<evidence type="ECO:0000313" key="11">
    <source>
        <dbReference type="Proteomes" id="UP000242015"/>
    </source>
</evidence>
<evidence type="ECO:0000256" key="7">
    <source>
        <dbReference type="ARBA" id="ARBA00047671"/>
    </source>
</evidence>
<dbReference type="Proteomes" id="UP000242015">
    <property type="component" value="Unassembled WGS sequence"/>
</dbReference>
<dbReference type="InterPro" id="IPR036621">
    <property type="entry name" value="Anticodon-bd_dom_sf"/>
</dbReference>
<dbReference type="PANTHER" id="PTHR43382:SF2">
    <property type="entry name" value="BIFUNCTIONAL GLUTAMATE_PROLINE--TRNA LIGASE"/>
    <property type="match status" value="1"/>
</dbReference>
<dbReference type="SUPFAM" id="SSF55681">
    <property type="entry name" value="Class II aaRS and biotin synthetases"/>
    <property type="match status" value="1"/>
</dbReference>
<dbReference type="EMBL" id="NEXF01000622">
    <property type="protein sequence ID" value="PSO06037.1"/>
    <property type="molecule type" value="Genomic_DNA"/>
</dbReference>
<accession>A0A2R6C569</accession>
<name>A0A2R6C569_9ARCH</name>
<dbReference type="Gene3D" id="3.30.930.10">
    <property type="entry name" value="Bira Bifunctional Protein, Domain 2"/>
    <property type="match status" value="1"/>
</dbReference>
<keyword evidence="2 10" id="KW-0436">Ligase</keyword>
<reference evidence="10 11" key="1">
    <citation type="submission" date="2017-04" db="EMBL/GenBank/DDBJ databases">
        <title>Novel microbial lineages endemic to geothermal iron-oxide mats fill important gaps in the evolutionary history of Archaea.</title>
        <authorList>
            <person name="Jay Z.J."/>
            <person name="Beam J.P."/>
            <person name="Dlakic M."/>
            <person name="Rusch D.B."/>
            <person name="Kozubal M.A."/>
            <person name="Inskeep W.P."/>
        </authorList>
    </citation>
    <scope>NUCLEOTIDE SEQUENCE [LARGE SCALE GENOMIC DNA]</scope>
    <source>
        <strain evidence="10">BE_D</strain>
    </source>
</reference>
<evidence type="ECO:0000256" key="3">
    <source>
        <dbReference type="ARBA" id="ARBA00022741"/>
    </source>
</evidence>
<keyword evidence="5" id="KW-0648">Protein biosynthesis</keyword>
<keyword evidence="6" id="KW-0030">Aminoacyl-tRNA synthetase</keyword>
<evidence type="ECO:0000256" key="6">
    <source>
        <dbReference type="ARBA" id="ARBA00023146"/>
    </source>
</evidence>
<evidence type="ECO:0000256" key="1">
    <source>
        <dbReference type="ARBA" id="ARBA00012831"/>
    </source>
</evidence>
<proteinExistence type="predicted"/>
<evidence type="ECO:0000256" key="5">
    <source>
        <dbReference type="ARBA" id="ARBA00022917"/>
    </source>
</evidence>
<dbReference type="EC" id="6.1.1.15" evidence="1 8"/>
<dbReference type="AlphaFoldDB" id="A0A2R6C569"/>